<dbReference type="InterPro" id="IPR001932">
    <property type="entry name" value="PPM-type_phosphatase-like_dom"/>
</dbReference>
<keyword evidence="1" id="KW-0378">Hydrolase</keyword>
<dbReference type="InterPro" id="IPR029016">
    <property type="entry name" value="GAF-like_dom_sf"/>
</dbReference>
<dbReference type="Proteomes" id="UP001589718">
    <property type="component" value="Unassembled WGS sequence"/>
</dbReference>
<dbReference type="InterPro" id="IPR013656">
    <property type="entry name" value="PAS_4"/>
</dbReference>
<dbReference type="Pfam" id="PF08448">
    <property type="entry name" value="PAS_4"/>
    <property type="match status" value="1"/>
</dbReference>
<dbReference type="Gene3D" id="3.30.450.40">
    <property type="match status" value="2"/>
</dbReference>
<dbReference type="PANTHER" id="PTHR43156">
    <property type="entry name" value="STAGE II SPORULATION PROTEIN E-RELATED"/>
    <property type="match status" value="1"/>
</dbReference>
<sequence>MTSTPRRPGVPARHDADRVCGVDWAPDAGRPHDRSPGTGRAPGAGPATGAGPALDADHVPGADRVSGAEEDLRALFGESTAVFASVAGPAHLLEAANPAFFAAIGRTGHARTGLPLAELVPELAGQGFLTLLDRAYRTGLPCSVRDARVLLGEGGTAREAFFDFHYEPRRDAGGNVMGVRMIGVETTQVKHAQRLTAEHRALLEQIARQAPLDEVLEGMAKVIETLSPGVLVSVLLADPDGRHLRHGTAPSLPGFYNRAIDGIATGEGVGSCGTAAHRRRRVVVTDIATDPFWDDFRDLAVRAGLAACWSTPILARDGHLLGTFAMYHRTPRSPSESDLALAGIFAGTAALAIERHHAERARLAAEAREKAARDDLTFLLRASNALSADLDHAQTLQRLATLCAPTLAPLCAVDVIEGGRVRRIATAAPTAYERALLASHIPVYDSGDDAVARVLASSLTEVARRTPTGPGPWQDLNVTGYLCAPLTDRGQTFGTLTLLSTGDHTFDGHAVTLAEELARRAATAAHNARQYTQRVTLARDLQAGLLLPDLPTLPGAELATSYHPAGEGLEISGDFYDVFPLDDGRWAFMLGDVCGRGALAAATTALVRNTARAVAPLLPGPEAVVHAVNRALTKRHNSHDTGFVTLVYGHFTPTADGLDVELVRAGHTLPVHLTADGPRPVHSEGSLLGILGSPALAARSLRLAPGESLVLYTDGITEARNAAGEQFGEDRLIRALTPPPSGAQGILKALSHAVQAFTDGHETDDDQATLVLTATAAATGRSPSPRA</sequence>
<keyword evidence="6" id="KW-1185">Reference proteome</keyword>
<dbReference type="Gene3D" id="3.60.40.10">
    <property type="entry name" value="PPM-type phosphatase domain"/>
    <property type="match status" value="1"/>
</dbReference>
<dbReference type="InterPro" id="IPR003018">
    <property type="entry name" value="GAF"/>
</dbReference>
<dbReference type="SMART" id="SM00065">
    <property type="entry name" value="GAF"/>
    <property type="match status" value="2"/>
</dbReference>
<dbReference type="SMART" id="SM00331">
    <property type="entry name" value="PP2C_SIG"/>
    <property type="match status" value="1"/>
</dbReference>
<feature type="region of interest" description="Disordered" evidence="2">
    <location>
        <begin position="1"/>
        <end position="63"/>
    </location>
</feature>
<name>A0ABV5PNQ2_STRCM</name>
<evidence type="ECO:0000259" key="4">
    <source>
        <dbReference type="SMART" id="SM00331"/>
    </source>
</evidence>
<dbReference type="Gene3D" id="3.30.450.20">
    <property type="entry name" value="PAS domain"/>
    <property type="match status" value="1"/>
</dbReference>
<dbReference type="Pfam" id="PF07228">
    <property type="entry name" value="SpoIIE"/>
    <property type="match status" value="1"/>
</dbReference>
<dbReference type="PANTHER" id="PTHR43156:SF2">
    <property type="entry name" value="STAGE II SPORULATION PROTEIN E"/>
    <property type="match status" value="1"/>
</dbReference>
<accession>A0ABV5PNQ2</accession>
<reference evidence="5 6" key="1">
    <citation type="submission" date="2024-09" db="EMBL/GenBank/DDBJ databases">
        <authorList>
            <person name="Sun Q."/>
            <person name="Mori K."/>
        </authorList>
    </citation>
    <scope>NUCLEOTIDE SEQUENCE [LARGE SCALE GENOMIC DNA]</scope>
    <source>
        <strain evidence="5 6">JCM 4362</strain>
    </source>
</reference>
<dbReference type="SUPFAM" id="SSF55781">
    <property type="entry name" value="GAF domain-like"/>
    <property type="match status" value="2"/>
</dbReference>
<proteinExistence type="predicted"/>
<evidence type="ECO:0000259" key="3">
    <source>
        <dbReference type="SMART" id="SM00065"/>
    </source>
</evidence>
<evidence type="ECO:0000256" key="1">
    <source>
        <dbReference type="ARBA" id="ARBA00022801"/>
    </source>
</evidence>
<evidence type="ECO:0000313" key="6">
    <source>
        <dbReference type="Proteomes" id="UP001589718"/>
    </source>
</evidence>
<comment type="caution">
    <text evidence="5">The sequence shown here is derived from an EMBL/GenBank/DDBJ whole genome shotgun (WGS) entry which is preliminary data.</text>
</comment>
<dbReference type="InterPro" id="IPR036457">
    <property type="entry name" value="PPM-type-like_dom_sf"/>
</dbReference>
<dbReference type="Pfam" id="PF01590">
    <property type="entry name" value="GAF"/>
    <property type="match status" value="1"/>
</dbReference>
<dbReference type="Pfam" id="PF13185">
    <property type="entry name" value="GAF_2"/>
    <property type="match status" value="1"/>
</dbReference>
<protein>
    <submittedName>
        <fullName evidence="5">SpoIIE family protein phosphatase</fullName>
    </submittedName>
</protein>
<dbReference type="InterPro" id="IPR052016">
    <property type="entry name" value="Bact_Sigma-Reg"/>
</dbReference>
<gene>
    <name evidence="5" type="ORF">ACFFTU_33325</name>
</gene>
<dbReference type="SUPFAM" id="SSF55785">
    <property type="entry name" value="PYP-like sensor domain (PAS domain)"/>
    <property type="match status" value="1"/>
</dbReference>
<feature type="domain" description="GAF" evidence="3">
    <location>
        <begin position="398"/>
        <end position="535"/>
    </location>
</feature>
<feature type="domain" description="PPM-type phosphatase" evidence="4">
    <location>
        <begin position="556"/>
        <end position="774"/>
    </location>
</feature>
<dbReference type="RefSeq" id="WP_345219564.1">
    <property type="nucleotide sequence ID" value="NZ_BAAAXE010000002.1"/>
</dbReference>
<organism evidence="5 6">
    <name type="scientific">Streptomyces cremeus</name>
    <dbReference type="NCBI Taxonomy" id="66881"/>
    <lineage>
        <taxon>Bacteria</taxon>
        <taxon>Bacillati</taxon>
        <taxon>Actinomycetota</taxon>
        <taxon>Actinomycetes</taxon>
        <taxon>Kitasatosporales</taxon>
        <taxon>Streptomycetaceae</taxon>
        <taxon>Streptomyces</taxon>
    </lineage>
</organism>
<feature type="domain" description="GAF" evidence="3">
    <location>
        <begin position="211"/>
        <end position="363"/>
    </location>
</feature>
<evidence type="ECO:0000313" key="5">
    <source>
        <dbReference type="EMBL" id="MFB9524826.1"/>
    </source>
</evidence>
<evidence type="ECO:0000256" key="2">
    <source>
        <dbReference type="SAM" id="MobiDB-lite"/>
    </source>
</evidence>
<dbReference type="InterPro" id="IPR035965">
    <property type="entry name" value="PAS-like_dom_sf"/>
</dbReference>
<dbReference type="EMBL" id="JBHMCR010000024">
    <property type="protein sequence ID" value="MFB9524826.1"/>
    <property type="molecule type" value="Genomic_DNA"/>
</dbReference>